<accession>A0A2S6NKE4</accession>
<evidence type="ECO:0000313" key="1">
    <source>
        <dbReference type="EMBL" id="PPQ35427.1"/>
    </source>
</evidence>
<protein>
    <submittedName>
        <fullName evidence="1">Uncharacterized protein</fullName>
    </submittedName>
</protein>
<dbReference type="AlphaFoldDB" id="A0A2S6NKE4"/>
<gene>
    <name evidence="1" type="ORF">CCS01_07500</name>
</gene>
<reference evidence="1 2" key="1">
    <citation type="journal article" date="2018" name="Arch. Microbiol.">
        <title>New insights into the metabolic potential of the phototrophic purple bacterium Rhodopila globiformis DSM 161(T) from its draft genome sequence and evidence for a vanadium-dependent nitrogenase.</title>
        <authorList>
            <person name="Imhoff J.F."/>
            <person name="Rahn T."/>
            <person name="Kunzel S."/>
            <person name="Neulinger S.C."/>
        </authorList>
    </citation>
    <scope>NUCLEOTIDE SEQUENCE [LARGE SCALE GENOMIC DNA]</scope>
    <source>
        <strain evidence="1 2">DSM 161</strain>
    </source>
</reference>
<keyword evidence="2" id="KW-1185">Reference proteome</keyword>
<comment type="caution">
    <text evidence="1">The sequence shown here is derived from an EMBL/GenBank/DDBJ whole genome shotgun (WGS) entry which is preliminary data.</text>
</comment>
<proteinExistence type="predicted"/>
<dbReference type="Proteomes" id="UP000239724">
    <property type="component" value="Unassembled WGS sequence"/>
</dbReference>
<sequence>MNADEYKATCQRLDHVPKEVVARFRVARHVCFAYQFAQHPDARWMMDLWCLIKKRPERLLVQLRAVA</sequence>
<name>A0A2S6NKE4_RHOGL</name>
<evidence type="ECO:0000313" key="2">
    <source>
        <dbReference type="Proteomes" id="UP000239724"/>
    </source>
</evidence>
<dbReference type="EMBL" id="NHRY01000073">
    <property type="protein sequence ID" value="PPQ35427.1"/>
    <property type="molecule type" value="Genomic_DNA"/>
</dbReference>
<dbReference type="RefSeq" id="WP_104518234.1">
    <property type="nucleotide sequence ID" value="NZ_NHRY01000073.1"/>
</dbReference>
<organism evidence="1 2">
    <name type="scientific">Rhodopila globiformis</name>
    <name type="common">Rhodopseudomonas globiformis</name>
    <dbReference type="NCBI Taxonomy" id="1071"/>
    <lineage>
        <taxon>Bacteria</taxon>
        <taxon>Pseudomonadati</taxon>
        <taxon>Pseudomonadota</taxon>
        <taxon>Alphaproteobacteria</taxon>
        <taxon>Acetobacterales</taxon>
        <taxon>Acetobacteraceae</taxon>
        <taxon>Rhodopila</taxon>
    </lineage>
</organism>